<protein>
    <submittedName>
        <fullName evidence="1">Uncharacterized protein</fullName>
    </submittedName>
</protein>
<sequence>MPLPLYTRVALKSERASNWVRNNSRSRIIPTLSRNQRAGK</sequence>
<evidence type="ECO:0000313" key="2">
    <source>
        <dbReference type="Proteomes" id="UP000076407"/>
    </source>
</evidence>
<reference evidence="1" key="1">
    <citation type="submission" date="2020-05" db="UniProtKB">
        <authorList>
            <consortium name="EnsemblMetazoa"/>
        </authorList>
    </citation>
    <scope>IDENTIFICATION</scope>
    <source>
        <strain evidence="1">SANGQUA</strain>
    </source>
</reference>
<dbReference type="EnsemblMetazoa" id="AQUA014608-RA">
    <property type="protein sequence ID" value="AQUA014608-PA"/>
    <property type="gene ID" value="AQUA014608"/>
</dbReference>
<dbReference type="Proteomes" id="UP000076407">
    <property type="component" value="Unassembled WGS sequence"/>
</dbReference>
<organism evidence="1 2">
    <name type="scientific">Anopheles quadriannulatus</name>
    <name type="common">Mosquito</name>
    <dbReference type="NCBI Taxonomy" id="34691"/>
    <lineage>
        <taxon>Eukaryota</taxon>
        <taxon>Metazoa</taxon>
        <taxon>Ecdysozoa</taxon>
        <taxon>Arthropoda</taxon>
        <taxon>Hexapoda</taxon>
        <taxon>Insecta</taxon>
        <taxon>Pterygota</taxon>
        <taxon>Neoptera</taxon>
        <taxon>Endopterygota</taxon>
        <taxon>Diptera</taxon>
        <taxon>Nematocera</taxon>
        <taxon>Culicoidea</taxon>
        <taxon>Culicidae</taxon>
        <taxon>Anophelinae</taxon>
        <taxon>Anopheles</taxon>
    </lineage>
</organism>
<name>A0A182XRZ0_ANOQN</name>
<evidence type="ECO:0000313" key="1">
    <source>
        <dbReference type="EnsemblMetazoa" id="AQUA014608-PA"/>
    </source>
</evidence>
<keyword evidence="2" id="KW-1185">Reference proteome</keyword>
<accession>A0A182XRZ0</accession>
<dbReference type="VEuPathDB" id="VectorBase:AQUA014608"/>
<dbReference type="AlphaFoldDB" id="A0A182XRZ0"/>
<proteinExistence type="predicted"/>